<gene>
    <name evidence="1" type="ORF">BB559_000763</name>
</gene>
<evidence type="ECO:0000313" key="1">
    <source>
        <dbReference type="EMBL" id="PVU99351.1"/>
    </source>
</evidence>
<sequence>MDPNNNSAAAYLCAHLALVSLSKLKHSPSDTKTKSFSTLHKSVLVNNFYNTLVTSPQLIALKENYESHQNSQNTSSISSKTEFYISTDSCELPSNNSIVPEYNSINSSNDCSSMEFSHSENSFYTPENIDHRNTNPNMSYYTDEELLSLEQDWFDSCIDFANSETIEDY</sequence>
<dbReference type="EMBL" id="MBFT01000040">
    <property type="protein sequence ID" value="PVU99351.1"/>
    <property type="molecule type" value="Genomic_DNA"/>
</dbReference>
<dbReference type="Proteomes" id="UP000245699">
    <property type="component" value="Unassembled WGS sequence"/>
</dbReference>
<reference evidence="1 2" key="1">
    <citation type="journal article" date="2018" name="MBio">
        <title>Comparative Genomics Reveals the Core Gene Toolbox for the Fungus-Insect Symbiosis.</title>
        <authorList>
            <person name="Wang Y."/>
            <person name="Stata M."/>
            <person name="Wang W."/>
            <person name="Stajich J.E."/>
            <person name="White M.M."/>
            <person name="Moncalvo J.M."/>
        </authorList>
    </citation>
    <scope>NUCLEOTIDE SEQUENCE [LARGE SCALE GENOMIC DNA]</scope>
    <source>
        <strain evidence="1 2">AUS-77-4</strain>
    </source>
</reference>
<protein>
    <submittedName>
        <fullName evidence="1">Uncharacterized protein</fullName>
    </submittedName>
</protein>
<dbReference type="AlphaFoldDB" id="A0A2T9Z475"/>
<organism evidence="1 2">
    <name type="scientific">Furculomyces boomerangus</name>
    <dbReference type="NCBI Taxonomy" id="61424"/>
    <lineage>
        <taxon>Eukaryota</taxon>
        <taxon>Fungi</taxon>
        <taxon>Fungi incertae sedis</taxon>
        <taxon>Zoopagomycota</taxon>
        <taxon>Kickxellomycotina</taxon>
        <taxon>Harpellomycetes</taxon>
        <taxon>Harpellales</taxon>
        <taxon>Harpellaceae</taxon>
        <taxon>Furculomyces</taxon>
    </lineage>
</organism>
<keyword evidence="2" id="KW-1185">Reference proteome</keyword>
<name>A0A2T9Z475_9FUNG</name>
<evidence type="ECO:0000313" key="2">
    <source>
        <dbReference type="Proteomes" id="UP000245699"/>
    </source>
</evidence>
<accession>A0A2T9Z475</accession>
<comment type="caution">
    <text evidence="1">The sequence shown here is derived from an EMBL/GenBank/DDBJ whole genome shotgun (WGS) entry which is preliminary data.</text>
</comment>
<proteinExistence type="predicted"/>